<dbReference type="Gene3D" id="3.40.50.150">
    <property type="entry name" value="Vaccinia Virus protein VP39"/>
    <property type="match status" value="1"/>
</dbReference>
<keyword evidence="4" id="KW-0694">RNA-binding</keyword>
<evidence type="ECO:0000313" key="6">
    <source>
        <dbReference type="Proteomes" id="UP000176050"/>
    </source>
</evidence>
<dbReference type="GO" id="GO:0003723">
    <property type="term" value="F:RNA binding"/>
    <property type="evidence" value="ECO:0007669"/>
    <property type="project" value="UniProtKB-KW"/>
</dbReference>
<dbReference type="InterPro" id="IPR029063">
    <property type="entry name" value="SAM-dependent_MTases_sf"/>
</dbReference>
<evidence type="ECO:0000313" key="5">
    <source>
        <dbReference type="EMBL" id="AOW22108.1"/>
    </source>
</evidence>
<dbReference type="SUPFAM" id="SSF53335">
    <property type="entry name" value="S-adenosyl-L-methionine-dependent methyltransferases"/>
    <property type="match status" value="1"/>
</dbReference>
<gene>
    <name evidence="5" type="ORF">LPB138_12190</name>
</gene>
<name>A0A1D8PC21_9FLAO</name>
<keyword evidence="1 5" id="KW-0489">Methyltransferase</keyword>
<keyword evidence="3" id="KW-0949">S-adenosyl-L-methionine</keyword>
<organism evidence="5 6">
    <name type="scientific">Urechidicola croceus</name>
    <dbReference type="NCBI Taxonomy" id="1850246"/>
    <lineage>
        <taxon>Bacteria</taxon>
        <taxon>Pseudomonadati</taxon>
        <taxon>Bacteroidota</taxon>
        <taxon>Flavobacteriia</taxon>
        <taxon>Flavobacteriales</taxon>
        <taxon>Flavobacteriaceae</taxon>
        <taxon>Urechidicola</taxon>
    </lineage>
</organism>
<dbReference type="GO" id="GO:0008168">
    <property type="term" value="F:methyltransferase activity"/>
    <property type="evidence" value="ECO:0007669"/>
    <property type="project" value="UniProtKB-KW"/>
</dbReference>
<dbReference type="AlphaFoldDB" id="A0A1D8PC21"/>
<keyword evidence="6" id="KW-1185">Reference proteome</keyword>
<reference evidence="5 6" key="1">
    <citation type="submission" date="2016-10" db="EMBL/GenBank/DDBJ databases">
        <title>Lutibacter sp. LPB0138, isolated from marine gastropod.</title>
        <authorList>
            <person name="Kim E."/>
            <person name="Yi H."/>
        </authorList>
    </citation>
    <scope>NUCLEOTIDE SEQUENCE [LARGE SCALE GENOMIC DNA]</scope>
    <source>
        <strain evidence="5 6">LPB0138</strain>
    </source>
</reference>
<evidence type="ECO:0000256" key="1">
    <source>
        <dbReference type="ARBA" id="ARBA00022603"/>
    </source>
</evidence>
<proteinExistence type="predicted"/>
<protein>
    <submittedName>
        <fullName evidence="5">Ribosomal RNA adenine dimethylase</fullName>
    </submittedName>
</protein>
<evidence type="ECO:0000256" key="4">
    <source>
        <dbReference type="ARBA" id="ARBA00022884"/>
    </source>
</evidence>
<accession>A0A1D8PC21</accession>
<dbReference type="EMBL" id="CP017478">
    <property type="protein sequence ID" value="AOW22108.1"/>
    <property type="molecule type" value="Genomic_DNA"/>
</dbReference>
<evidence type="ECO:0000256" key="3">
    <source>
        <dbReference type="ARBA" id="ARBA00022691"/>
    </source>
</evidence>
<keyword evidence="2" id="KW-0808">Transferase</keyword>
<dbReference type="KEGG" id="lul:LPB138_12190"/>
<sequence>MQKKVAFFKEAVKSIKTSGTFIPSSRFLVKRMLKNVNFQTSEVIIEFGPGNGIITTEILKRLKPKAILICFEINQNFHDELERINNDQLVVLNASAEDIESELLKLGISKVDSIISSLPLAILPKELSQNIIINAHKVLKNEGIFVQYQYSIQFLKQFKTIFNKNKVDLDFEPLNVPPAFLYVCEK</sequence>
<evidence type="ECO:0000256" key="2">
    <source>
        <dbReference type="ARBA" id="ARBA00022679"/>
    </source>
</evidence>
<dbReference type="GO" id="GO:0032259">
    <property type="term" value="P:methylation"/>
    <property type="evidence" value="ECO:0007669"/>
    <property type="project" value="UniProtKB-KW"/>
</dbReference>
<dbReference type="RefSeq" id="WP_070238267.1">
    <property type="nucleotide sequence ID" value="NZ_CP017478.1"/>
</dbReference>
<dbReference type="Pfam" id="PF00398">
    <property type="entry name" value="RrnaAD"/>
    <property type="match status" value="1"/>
</dbReference>
<dbReference type="InterPro" id="IPR001737">
    <property type="entry name" value="KsgA/Erm"/>
</dbReference>
<dbReference type="OrthoDB" id="9805585at2"/>
<dbReference type="CDD" id="cd02440">
    <property type="entry name" value="AdoMet_MTases"/>
    <property type="match status" value="1"/>
</dbReference>
<dbReference type="Proteomes" id="UP000176050">
    <property type="component" value="Chromosome"/>
</dbReference>
<dbReference type="STRING" id="1850246.LPB138_12190"/>